<dbReference type="PROSITE" id="PS50157">
    <property type="entry name" value="ZINC_FINGER_C2H2_2"/>
    <property type="match status" value="2"/>
</dbReference>
<dbReference type="InterPro" id="IPR036236">
    <property type="entry name" value="Znf_C2H2_sf"/>
</dbReference>
<evidence type="ECO:0000313" key="4">
    <source>
        <dbReference type="EMBL" id="KAK8161566.1"/>
    </source>
</evidence>
<proteinExistence type="predicted"/>
<feature type="region of interest" description="Disordered" evidence="2">
    <location>
        <begin position="310"/>
        <end position="344"/>
    </location>
</feature>
<evidence type="ECO:0000256" key="2">
    <source>
        <dbReference type="SAM" id="MobiDB-lite"/>
    </source>
</evidence>
<dbReference type="InterPro" id="IPR013087">
    <property type="entry name" value="Znf_C2H2_type"/>
</dbReference>
<reference evidence="4 5" key="1">
    <citation type="journal article" date="2022" name="G3 (Bethesda)">
        <title>Enemy or ally: a genomic approach to elucidate the lifestyle of Phyllosticta citrichinaensis.</title>
        <authorList>
            <person name="Buijs V.A."/>
            <person name="Groenewald J.Z."/>
            <person name="Haridas S."/>
            <person name="LaButti K.M."/>
            <person name="Lipzen A."/>
            <person name="Martin F.M."/>
            <person name="Barry K."/>
            <person name="Grigoriev I.V."/>
            <person name="Crous P.W."/>
            <person name="Seidl M.F."/>
        </authorList>
    </citation>
    <scope>NUCLEOTIDE SEQUENCE [LARGE SCALE GENOMIC DNA]</scope>
    <source>
        <strain evidence="4 5">CBS 129764</strain>
    </source>
</reference>
<organism evidence="4 5">
    <name type="scientific">Phyllosticta citrichinensis</name>
    <dbReference type="NCBI Taxonomy" id="1130410"/>
    <lineage>
        <taxon>Eukaryota</taxon>
        <taxon>Fungi</taxon>
        <taxon>Dikarya</taxon>
        <taxon>Ascomycota</taxon>
        <taxon>Pezizomycotina</taxon>
        <taxon>Dothideomycetes</taxon>
        <taxon>Dothideomycetes incertae sedis</taxon>
        <taxon>Botryosphaeriales</taxon>
        <taxon>Phyllostictaceae</taxon>
        <taxon>Phyllosticta</taxon>
    </lineage>
</organism>
<keyword evidence="5" id="KW-1185">Reference proteome</keyword>
<feature type="region of interest" description="Disordered" evidence="2">
    <location>
        <begin position="57"/>
        <end position="80"/>
    </location>
</feature>
<comment type="caution">
    <text evidence="4">The sequence shown here is derived from an EMBL/GenBank/DDBJ whole genome shotgun (WGS) entry which is preliminary data.</text>
</comment>
<keyword evidence="1" id="KW-0479">Metal-binding</keyword>
<protein>
    <recommendedName>
        <fullName evidence="3">C2H2-type domain-containing protein</fullName>
    </recommendedName>
</protein>
<dbReference type="PROSITE" id="PS00028">
    <property type="entry name" value="ZINC_FINGER_C2H2_1"/>
    <property type="match status" value="1"/>
</dbReference>
<dbReference type="EMBL" id="JBBWUH010000007">
    <property type="protein sequence ID" value="KAK8161566.1"/>
    <property type="molecule type" value="Genomic_DNA"/>
</dbReference>
<feature type="compositionally biased region" description="Low complexity" evidence="2">
    <location>
        <begin position="335"/>
        <end position="344"/>
    </location>
</feature>
<evidence type="ECO:0000259" key="3">
    <source>
        <dbReference type="PROSITE" id="PS50157"/>
    </source>
</evidence>
<feature type="region of interest" description="Disordered" evidence="2">
    <location>
        <begin position="249"/>
        <end position="298"/>
    </location>
</feature>
<feature type="domain" description="C2H2-type" evidence="3">
    <location>
        <begin position="381"/>
        <end position="409"/>
    </location>
</feature>
<gene>
    <name evidence="4" type="ORF">IWX90DRAFT_479375</name>
</gene>
<sequence length="421" mass="47536">MTFVTTFDSPSTLWKALGDRFDLDLNSPTRHLYLPIDRFSSLSHPFQRIFNPLQQWFPRDPPSRSSPLVPRPSAPKSTTKFRPRLITSFSRTKSLPKTADNLEDYDWLKIDAYLNGDSKVRREVDAAEHLEQCLNRNKPETFDFPVPRWRQEQEDQMYMMATHPFYEEGANEELAAPTGAAAWGLPDGIPDLDALDAKFAAHPIEHFFEENAQTIPLREVFAHPQDTLSVPANSTPPMDFLPPRQLEISQGRSVTPSSASHSQSVQMHLQQPQQIAPTLTRSPWTPGTPTSQTGQNTNQNLSQNVYEHANQGSNFNPLVDSGASQRTDDPENRLANQQANAAANPSADLPFACSHCDKTFKLGRSKKRHERGRQPHERRSSACPLCTNTYTRNYALLAHGRKVHGVELPHQPRHPRDTQGQ</sequence>
<feature type="domain" description="C2H2-type" evidence="3">
    <location>
        <begin position="351"/>
        <end position="381"/>
    </location>
</feature>
<keyword evidence="1" id="KW-0863">Zinc-finger</keyword>
<name>A0ABR1XND7_9PEZI</name>
<dbReference type="Proteomes" id="UP001456524">
    <property type="component" value="Unassembled WGS sequence"/>
</dbReference>
<evidence type="ECO:0000256" key="1">
    <source>
        <dbReference type="PROSITE-ProRule" id="PRU00042"/>
    </source>
</evidence>
<feature type="region of interest" description="Disordered" evidence="2">
    <location>
        <begin position="364"/>
        <end position="383"/>
    </location>
</feature>
<dbReference type="Gene3D" id="3.30.160.60">
    <property type="entry name" value="Classic Zinc Finger"/>
    <property type="match status" value="1"/>
</dbReference>
<keyword evidence="1" id="KW-0862">Zinc</keyword>
<accession>A0ABR1XND7</accession>
<dbReference type="SUPFAM" id="SSF57667">
    <property type="entry name" value="beta-beta-alpha zinc fingers"/>
    <property type="match status" value="1"/>
</dbReference>
<evidence type="ECO:0000313" key="5">
    <source>
        <dbReference type="Proteomes" id="UP001456524"/>
    </source>
</evidence>